<keyword evidence="3" id="KW-1133">Transmembrane helix</keyword>
<feature type="transmembrane region" description="Helical" evidence="3">
    <location>
        <begin position="112"/>
        <end position="129"/>
    </location>
</feature>
<keyword evidence="1" id="KW-0175">Coiled coil</keyword>
<dbReference type="Pfam" id="PF05569">
    <property type="entry name" value="Peptidase_M56"/>
    <property type="match status" value="1"/>
</dbReference>
<feature type="transmembrane region" description="Helical" evidence="3">
    <location>
        <begin position="302"/>
        <end position="323"/>
    </location>
</feature>
<dbReference type="CDD" id="cd07341">
    <property type="entry name" value="M56_BlaR1_MecR1_like"/>
    <property type="match status" value="1"/>
</dbReference>
<dbReference type="PANTHER" id="PTHR34978">
    <property type="entry name" value="POSSIBLE SENSOR-TRANSDUCER PROTEIN BLAR"/>
    <property type="match status" value="1"/>
</dbReference>
<keyword evidence="3" id="KW-0812">Transmembrane</keyword>
<feature type="coiled-coil region" evidence="1">
    <location>
        <begin position="542"/>
        <end position="576"/>
    </location>
</feature>
<feature type="transmembrane region" description="Helical" evidence="3">
    <location>
        <begin position="6"/>
        <end position="25"/>
    </location>
</feature>
<dbReference type="InterPro" id="IPR052173">
    <property type="entry name" value="Beta-lactam_resp_regulator"/>
</dbReference>
<comment type="caution">
    <text evidence="5">The sequence shown here is derived from an EMBL/GenBank/DDBJ whole genome shotgun (WGS) entry which is preliminary data.</text>
</comment>
<evidence type="ECO:0000259" key="4">
    <source>
        <dbReference type="Pfam" id="PF05569"/>
    </source>
</evidence>
<dbReference type="InterPro" id="IPR008756">
    <property type="entry name" value="Peptidase_M56"/>
</dbReference>
<feature type="domain" description="Peptidase M56" evidence="4">
    <location>
        <begin position="9"/>
        <end position="288"/>
    </location>
</feature>
<sequence>MTAFGDWLVDTFIYTSLLIALVLLLRRPVSRWCGPQVAYALWALPFMRFVMPPIVLPAWMAPAQQEAALSPSAPLMVIISDPADSAATAEVAGSAAAGIGAAPLVGITVTDLLLPLWIGGALIFIGWRIREYVQMRRHLLEGSIPVGDAGKVRLVETPAVTGPVAFGIADKVVALPPAFMAHYDIKARDLAIAHELAHHRGHDLVANIAAQPLLALHWFNPLAWWGWRAMRRDQEAACDARVVAGRARSERAVYAEVIASFAAGEHLAMAAPMACPVLGEKSIIHRLRSLTMSEVSPGRRRIGIAAITTTALALPLTASITYAQSEAPPVPDAPAAPLAPEAPLAPQAPLPPMAPQPPAPPSAMMINGEGEHVIVHYDDATGERHVIRQTITRGGEDRQWDQFQEEMEQQIEEQIQAEMEQAEAEMELHEAEIEMAMAEAQRRAHRSADRAVQAQERAVHARERAQHARAVAVRFGEADCAKAGPDGVVKRDLGNGRTATMICDTQAYESMARSGARAGIEAAMVGIRSAMVAIRGNSSIPAKDREEAVREMQEALDELQAEARSLRREHASMSHAKPNAHSTAVAMSWRGRMVSPVQVLSPMRMTMPDPSPVQDEDCEQETRPVVEIVRA</sequence>
<evidence type="ECO:0000256" key="2">
    <source>
        <dbReference type="SAM" id="MobiDB-lite"/>
    </source>
</evidence>
<keyword evidence="6" id="KW-1185">Reference proteome</keyword>
<feature type="transmembrane region" description="Helical" evidence="3">
    <location>
        <begin position="37"/>
        <end position="60"/>
    </location>
</feature>
<organism evidence="5 6">
    <name type="scientific">Aurantiacibacter rhizosphaerae</name>
    <dbReference type="NCBI Taxonomy" id="2691582"/>
    <lineage>
        <taxon>Bacteria</taxon>
        <taxon>Pseudomonadati</taxon>
        <taxon>Pseudomonadota</taxon>
        <taxon>Alphaproteobacteria</taxon>
        <taxon>Sphingomonadales</taxon>
        <taxon>Erythrobacteraceae</taxon>
        <taxon>Aurantiacibacter</taxon>
    </lineage>
</organism>
<protein>
    <recommendedName>
        <fullName evidence="4">Peptidase M56 domain-containing protein</fullName>
    </recommendedName>
</protein>
<accession>A0A844XED9</accession>
<evidence type="ECO:0000256" key="1">
    <source>
        <dbReference type="SAM" id="Coils"/>
    </source>
</evidence>
<evidence type="ECO:0000313" key="6">
    <source>
        <dbReference type="Proteomes" id="UP000461409"/>
    </source>
</evidence>
<reference evidence="5 6" key="2">
    <citation type="submission" date="2020-02" db="EMBL/GenBank/DDBJ databases">
        <title>Erythrobacter dongmakensis sp. nov., isolated from a tidal mudflat.</title>
        <authorList>
            <person name="Kim I.S."/>
        </authorList>
    </citation>
    <scope>NUCLEOTIDE SEQUENCE [LARGE SCALE GENOMIC DNA]</scope>
    <source>
        <strain evidence="5 6">GH3-10</strain>
    </source>
</reference>
<dbReference type="PANTHER" id="PTHR34978:SF3">
    <property type="entry name" value="SLR0241 PROTEIN"/>
    <property type="match status" value="1"/>
</dbReference>
<gene>
    <name evidence="5" type="ORF">GRF63_09865</name>
</gene>
<evidence type="ECO:0000256" key="3">
    <source>
        <dbReference type="SAM" id="Phobius"/>
    </source>
</evidence>
<keyword evidence="3" id="KW-0472">Membrane</keyword>
<feature type="region of interest" description="Disordered" evidence="2">
    <location>
        <begin position="328"/>
        <end position="359"/>
    </location>
</feature>
<reference evidence="5 6" key="1">
    <citation type="submission" date="2019-12" db="EMBL/GenBank/DDBJ databases">
        <authorList>
            <person name="Lee S.D."/>
        </authorList>
    </citation>
    <scope>NUCLEOTIDE SEQUENCE [LARGE SCALE GENOMIC DNA]</scope>
    <source>
        <strain evidence="5 6">GH3-10</strain>
    </source>
</reference>
<evidence type="ECO:0000313" key="5">
    <source>
        <dbReference type="EMBL" id="MWV28210.1"/>
    </source>
</evidence>
<feature type="compositionally biased region" description="Pro residues" evidence="2">
    <location>
        <begin position="346"/>
        <end position="359"/>
    </location>
</feature>
<dbReference type="Proteomes" id="UP000461409">
    <property type="component" value="Unassembled WGS sequence"/>
</dbReference>
<dbReference type="AlphaFoldDB" id="A0A844XED9"/>
<dbReference type="EMBL" id="WUBR01000002">
    <property type="protein sequence ID" value="MWV28210.1"/>
    <property type="molecule type" value="Genomic_DNA"/>
</dbReference>
<proteinExistence type="predicted"/>
<name>A0A844XED9_9SPHN</name>
<dbReference type="RefSeq" id="WP_160485828.1">
    <property type="nucleotide sequence ID" value="NZ_WUBR01000002.1"/>
</dbReference>
<feature type="coiled-coil region" evidence="1">
    <location>
        <begin position="405"/>
        <end position="457"/>
    </location>
</feature>
<feature type="compositionally biased region" description="Low complexity" evidence="2">
    <location>
        <begin position="335"/>
        <end position="345"/>
    </location>
</feature>